<reference evidence="16 17" key="1">
    <citation type="submission" date="2019-05" db="EMBL/GenBank/DDBJ databases">
        <authorList>
            <person name="Zhang J.-Y."/>
            <person name="Feg X."/>
            <person name="Du Z.-J."/>
        </authorList>
    </citation>
    <scope>NUCLEOTIDE SEQUENCE [LARGE SCALE GENOMIC DNA]</scope>
    <source>
        <strain evidence="16 17">RZ26</strain>
    </source>
</reference>
<evidence type="ECO:0000313" key="17">
    <source>
        <dbReference type="Proteomes" id="UP000310314"/>
    </source>
</evidence>
<evidence type="ECO:0000256" key="12">
    <source>
        <dbReference type="RuleBase" id="RU003357"/>
    </source>
</evidence>
<dbReference type="EMBL" id="VATY01000003">
    <property type="protein sequence ID" value="TMM55815.1"/>
    <property type="molecule type" value="Genomic_DNA"/>
</dbReference>
<feature type="domain" description="TonB-dependent receptor-like beta-barrel" evidence="14">
    <location>
        <begin position="406"/>
        <end position="829"/>
    </location>
</feature>
<evidence type="ECO:0000313" key="16">
    <source>
        <dbReference type="EMBL" id="TMM55815.1"/>
    </source>
</evidence>
<dbReference type="SUPFAM" id="SSF56935">
    <property type="entry name" value="Porins"/>
    <property type="match status" value="1"/>
</dbReference>
<dbReference type="FunFam" id="2.60.40.1120:FF:000003">
    <property type="entry name" value="Outer membrane protein Omp121"/>
    <property type="match status" value="1"/>
</dbReference>
<evidence type="ECO:0000256" key="10">
    <source>
        <dbReference type="ARBA" id="ARBA00023237"/>
    </source>
</evidence>
<keyword evidence="2 11" id="KW-0813">Transport</keyword>
<evidence type="ECO:0000256" key="13">
    <source>
        <dbReference type="SAM" id="SignalP"/>
    </source>
</evidence>
<dbReference type="Pfam" id="PF13715">
    <property type="entry name" value="CarbopepD_reg_2"/>
    <property type="match status" value="1"/>
</dbReference>
<keyword evidence="16" id="KW-0675">Receptor</keyword>
<keyword evidence="3 11" id="KW-1134">Transmembrane beta strand</keyword>
<dbReference type="Proteomes" id="UP000310314">
    <property type="component" value="Unassembled WGS sequence"/>
</dbReference>
<dbReference type="Pfam" id="PF00593">
    <property type="entry name" value="TonB_dep_Rec_b-barrel"/>
    <property type="match status" value="1"/>
</dbReference>
<proteinExistence type="inferred from homology"/>
<dbReference type="AlphaFoldDB" id="A0A5S3PQ75"/>
<dbReference type="InterPro" id="IPR036942">
    <property type="entry name" value="Beta-barrel_TonB_sf"/>
</dbReference>
<evidence type="ECO:0000256" key="11">
    <source>
        <dbReference type="PROSITE-ProRule" id="PRU01360"/>
    </source>
</evidence>
<evidence type="ECO:0000256" key="5">
    <source>
        <dbReference type="ARBA" id="ARBA00022692"/>
    </source>
</evidence>
<feature type="chain" id="PRO_5024440228" evidence="13">
    <location>
        <begin position="30"/>
        <end position="869"/>
    </location>
</feature>
<accession>A0A5S3PQ75</accession>
<dbReference type="SUPFAM" id="SSF49464">
    <property type="entry name" value="Carboxypeptidase regulatory domain-like"/>
    <property type="match status" value="1"/>
</dbReference>
<organism evidence="16 17">
    <name type="scientific">Maribacter algarum</name>
    <name type="common">ex Zhang et al. 2020</name>
    <dbReference type="NCBI Taxonomy" id="2578118"/>
    <lineage>
        <taxon>Bacteria</taxon>
        <taxon>Pseudomonadati</taxon>
        <taxon>Bacteroidota</taxon>
        <taxon>Flavobacteriia</taxon>
        <taxon>Flavobacteriales</taxon>
        <taxon>Flavobacteriaceae</taxon>
        <taxon>Maribacter</taxon>
    </lineage>
</organism>
<keyword evidence="13" id="KW-0732">Signal</keyword>
<dbReference type="Pfam" id="PF07715">
    <property type="entry name" value="Plug"/>
    <property type="match status" value="1"/>
</dbReference>
<dbReference type="Gene3D" id="2.40.170.20">
    <property type="entry name" value="TonB-dependent receptor, beta-barrel domain"/>
    <property type="match status" value="2"/>
</dbReference>
<comment type="similarity">
    <text evidence="11 12">Belongs to the TonB-dependent receptor family.</text>
</comment>
<evidence type="ECO:0000256" key="6">
    <source>
        <dbReference type="ARBA" id="ARBA00023004"/>
    </source>
</evidence>
<evidence type="ECO:0000256" key="3">
    <source>
        <dbReference type="ARBA" id="ARBA00022452"/>
    </source>
</evidence>
<dbReference type="OrthoDB" id="9775095at2"/>
<dbReference type="RefSeq" id="WP_138658684.1">
    <property type="nucleotide sequence ID" value="NZ_VATY01000003.1"/>
</dbReference>
<evidence type="ECO:0000256" key="8">
    <source>
        <dbReference type="ARBA" id="ARBA00023077"/>
    </source>
</evidence>
<evidence type="ECO:0000256" key="9">
    <source>
        <dbReference type="ARBA" id="ARBA00023136"/>
    </source>
</evidence>
<gene>
    <name evidence="16" type="ORF">FEE95_14260</name>
</gene>
<evidence type="ECO:0000256" key="7">
    <source>
        <dbReference type="ARBA" id="ARBA00023065"/>
    </source>
</evidence>
<dbReference type="GO" id="GO:0009279">
    <property type="term" value="C:cell outer membrane"/>
    <property type="evidence" value="ECO:0007669"/>
    <property type="project" value="UniProtKB-SubCell"/>
</dbReference>
<dbReference type="InterPro" id="IPR000531">
    <property type="entry name" value="Beta-barrel_TonB"/>
</dbReference>
<keyword evidence="8 12" id="KW-0798">TonB box</keyword>
<dbReference type="InterPro" id="IPR039426">
    <property type="entry name" value="TonB-dep_rcpt-like"/>
</dbReference>
<dbReference type="PROSITE" id="PS52016">
    <property type="entry name" value="TONB_DEPENDENT_REC_3"/>
    <property type="match status" value="1"/>
</dbReference>
<evidence type="ECO:0000256" key="1">
    <source>
        <dbReference type="ARBA" id="ARBA00004571"/>
    </source>
</evidence>
<comment type="caution">
    <text evidence="16">The sequence shown here is derived from an EMBL/GenBank/DDBJ whole genome shotgun (WGS) entry which is preliminary data.</text>
</comment>
<evidence type="ECO:0000256" key="4">
    <source>
        <dbReference type="ARBA" id="ARBA00022496"/>
    </source>
</evidence>
<feature type="domain" description="TonB-dependent receptor plug" evidence="15">
    <location>
        <begin position="124"/>
        <end position="236"/>
    </location>
</feature>
<dbReference type="GO" id="GO:0006826">
    <property type="term" value="P:iron ion transport"/>
    <property type="evidence" value="ECO:0007669"/>
    <property type="project" value="UniProtKB-KW"/>
</dbReference>
<sequence>MKNSIQKQDYFKVLLLSAVLLLTSFSVFAQEGIVSGTVNDASGATLPGVNVVVKNTSTGAITDFDGNYSITIPEGGETLVFSYVGYKTQEIAINGQSTINAVLAEGSFGLEEVVVTSRKQSENVQEVPISVSAFSAKTLEARGIENVSGIADFIPNVEIDVTAPFSGSQSVLSPYIRGIGQIDFAITYEPAVGLYVDGVYFGRTVGSIIDLLDVERVEALKGPQGTLFGRNTIAGALNITTKDPSRTFSATGQLTTGNFNRLDTKVSVDIPLVEDKLLSSFSVSSINRDGHMKRVPYTGPANADLASPRGGVFSDVNLDGEQGNQNNDTWRAKLKWLASEKFQATFSGDYERVRENQNASKILAMFNDVGGAPTIVGAYNACAAGLLPPELCDNIANAPGLTLTGSTPYDERFITDDPFTNYGTADAGTKIDTWGASMTLDWELSDKLAFKSISGYRNLQSRFAEDQDFSPLDFGTAGFIMPQKQFTQEFQLVGNSDKLKWIGGLYYFTEKGSVTDQVILGNGLVQIYGQNFVKNKSYAAFAQATYNLSEKWSVTAGARLTNERKELDGRQRDLNSFALKTGVVSPADFPTTDLTLYYPPGVNEQTFSEPTFRLGTEYKFSENVFAYGFFAQGFKSGGWTTRVTSPVLEAPTFEPEKANTYELGLKTDLADNTFRFNIAAFYTDYQNLQITVQRGITPFVENAAQATIKGLEVDAQWRASENLTFSGNLGFIDASYNEITDPNAVIQEDFSFVNTPDFSSSLAMDWIIPFGENKGRLIFHTDLSSKSEIYNDVENTPLLLQDGITLLNASLSLESASRAWKISMGGTNITDQTYLVGGYNNPGVGIIYGTYARPAEFNLGITYKLFSNN</sequence>
<keyword evidence="4" id="KW-0410">Iron transport</keyword>
<name>A0A5S3PQ75_9FLAO</name>
<keyword evidence="5 11" id="KW-0812">Transmembrane</keyword>
<protein>
    <submittedName>
        <fullName evidence="16">TonB-dependent receptor</fullName>
    </submittedName>
</protein>
<keyword evidence="7" id="KW-0406">Ion transport</keyword>
<dbReference type="Gene3D" id="2.60.40.1120">
    <property type="entry name" value="Carboxypeptidase-like, regulatory domain"/>
    <property type="match status" value="1"/>
</dbReference>
<evidence type="ECO:0000259" key="15">
    <source>
        <dbReference type="Pfam" id="PF07715"/>
    </source>
</evidence>
<evidence type="ECO:0000259" key="14">
    <source>
        <dbReference type="Pfam" id="PF00593"/>
    </source>
</evidence>
<dbReference type="PANTHER" id="PTHR32552">
    <property type="entry name" value="FERRICHROME IRON RECEPTOR-RELATED"/>
    <property type="match status" value="1"/>
</dbReference>
<keyword evidence="17" id="KW-1185">Reference proteome</keyword>
<keyword evidence="10 11" id="KW-0998">Cell outer membrane</keyword>
<dbReference type="PANTHER" id="PTHR32552:SF81">
    <property type="entry name" value="TONB-DEPENDENT OUTER MEMBRANE RECEPTOR"/>
    <property type="match status" value="1"/>
</dbReference>
<keyword evidence="9 11" id="KW-0472">Membrane</keyword>
<feature type="signal peptide" evidence="13">
    <location>
        <begin position="1"/>
        <end position="29"/>
    </location>
</feature>
<comment type="subcellular location">
    <subcellularLocation>
        <location evidence="1 11">Cell outer membrane</location>
        <topology evidence="1 11">Multi-pass membrane protein</topology>
    </subcellularLocation>
</comment>
<dbReference type="InterPro" id="IPR012910">
    <property type="entry name" value="Plug_dom"/>
</dbReference>
<dbReference type="InterPro" id="IPR008969">
    <property type="entry name" value="CarboxyPept-like_regulatory"/>
</dbReference>
<keyword evidence="6" id="KW-0408">Iron</keyword>
<evidence type="ECO:0000256" key="2">
    <source>
        <dbReference type="ARBA" id="ARBA00022448"/>
    </source>
</evidence>